<dbReference type="GO" id="GO:0005737">
    <property type="term" value="C:cytoplasm"/>
    <property type="evidence" value="ECO:0007669"/>
    <property type="project" value="UniProtKB-SubCell"/>
</dbReference>
<evidence type="ECO:0000259" key="7">
    <source>
        <dbReference type="PROSITE" id="PS51366"/>
    </source>
</evidence>
<dbReference type="Proteomes" id="UP000604825">
    <property type="component" value="Unassembled WGS sequence"/>
</dbReference>
<sequence>MDRHDKEKEMASILLSSLYADLLSSYTISEGFMMLLESTEDLTVDIPDATDVLAVFIARAIVDEILPPVFLTRARALLPEFSKGIQVLQVVEKSYLSARHHAELVERKWGGSTHFTVEEAKRRIQNILREYIESGDIDEAFRCIRELSLPFFHHEECFGEGLITINQMIKGFARVKEGLDDLILGIPNAQEKFGRYVELATERGWLLPTFASIP</sequence>
<protein>
    <recommendedName>
        <fullName evidence="7">MI domain-containing protein</fullName>
    </recommendedName>
</protein>
<comment type="similarity">
    <text evidence="2">Belongs to the PDCD4 family.</text>
</comment>
<comment type="caution">
    <text evidence="8">The sequence shown here is derived from an EMBL/GenBank/DDBJ whole genome shotgun (WGS) entry which is preliminary data.</text>
</comment>
<dbReference type="GO" id="GO:0006417">
    <property type="term" value="P:regulation of translation"/>
    <property type="evidence" value="ECO:0007669"/>
    <property type="project" value="UniProtKB-KW"/>
</dbReference>
<dbReference type="InterPro" id="IPR016024">
    <property type="entry name" value="ARM-type_fold"/>
</dbReference>
<dbReference type="PROSITE" id="PS51366">
    <property type="entry name" value="MI"/>
    <property type="match status" value="2"/>
</dbReference>
<dbReference type="SUPFAM" id="SSF48371">
    <property type="entry name" value="ARM repeat"/>
    <property type="match status" value="2"/>
</dbReference>
<organism evidence="8 9">
    <name type="scientific">Miscanthus lutarioriparius</name>
    <dbReference type="NCBI Taxonomy" id="422564"/>
    <lineage>
        <taxon>Eukaryota</taxon>
        <taxon>Viridiplantae</taxon>
        <taxon>Streptophyta</taxon>
        <taxon>Embryophyta</taxon>
        <taxon>Tracheophyta</taxon>
        <taxon>Spermatophyta</taxon>
        <taxon>Magnoliopsida</taxon>
        <taxon>Liliopsida</taxon>
        <taxon>Poales</taxon>
        <taxon>Poaceae</taxon>
        <taxon>PACMAD clade</taxon>
        <taxon>Panicoideae</taxon>
        <taxon>Andropogonodae</taxon>
        <taxon>Andropogoneae</taxon>
        <taxon>Saccharinae</taxon>
        <taxon>Miscanthus</taxon>
    </lineage>
</organism>
<dbReference type="Pfam" id="PF02847">
    <property type="entry name" value="MA3"/>
    <property type="match status" value="3"/>
</dbReference>
<keyword evidence="5" id="KW-0810">Translation regulation</keyword>
<evidence type="ECO:0000256" key="2">
    <source>
        <dbReference type="ARBA" id="ARBA00005497"/>
    </source>
</evidence>
<keyword evidence="9" id="KW-1185">Reference proteome</keyword>
<evidence type="ECO:0000313" key="9">
    <source>
        <dbReference type="Proteomes" id="UP000604825"/>
    </source>
</evidence>
<dbReference type="AlphaFoldDB" id="A0A811R1P7"/>
<evidence type="ECO:0000256" key="4">
    <source>
        <dbReference type="ARBA" id="ARBA00022737"/>
    </source>
</evidence>
<evidence type="ECO:0000313" key="8">
    <source>
        <dbReference type="EMBL" id="CAD6263298.1"/>
    </source>
</evidence>
<dbReference type="OrthoDB" id="414546at2759"/>
<evidence type="ECO:0000256" key="5">
    <source>
        <dbReference type="ARBA" id="ARBA00022845"/>
    </source>
</evidence>
<evidence type="ECO:0000256" key="6">
    <source>
        <dbReference type="ARBA" id="ARBA00023242"/>
    </source>
</evidence>
<proteinExistence type="inferred from homology"/>
<evidence type="ECO:0000256" key="1">
    <source>
        <dbReference type="ARBA" id="ARBA00004496"/>
    </source>
</evidence>
<gene>
    <name evidence="8" type="ORF">NCGR_LOCUS46607</name>
</gene>
<dbReference type="InterPro" id="IPR003891">
    <property type="entry name" value="Initiation_fac_eIF4g_MI"/>
</dbReference>
<accession>A0A811R1P7</accession>
<dbReference type="SMART" id="SM00544">
    <property type="entry name" value="MA3"/>
    <property type="match status" value="2"/>
</dbReference>
<comment type="subcellular location">
    <subcellularLocation>
        <location evidence="1">Cytoplasm</location>
    </subcellularLocation>
</comment>
<dbReference type="PANTHER" id="PTHR12626:SF6">
    <property type="entry name" value="OS04G0482800 PROTEIN"/>
    <property type="match status" value="1"/>
</dbReference>
<dbReference type="EMBL" id="CAJGYO010000012">
    <property type="protein sequence ID" value="CAD6263298.1"/>
    <property type="molecule type" value="Genomic_DNA"/>
</dbReference>
<dbReference type="GO" id="GO:0045892">
    <property type="term" value="P:negative regulation of DNA-templated transcription"/>
    <property type="evidence" value="ECO:0007669"/>
    <property type="project" value="InterPro"/>
</dbReference>
<evidence type="ECO:0000256" key="3">
    <source>
        <dbReference type="ARBA" id="ARBA00022490"/>
    </source>
</evidence>
<keyword evidence="4" id="KW-0677">Repeat</keyword>
<keyword evidence="6" id="KW-0539">Nucleus</keyword>
<feature type="domain" description="MI" evidence="7">
    <location>
        <begin position="1"/>
        <end position="76"/>
    </location>
</feature>
<dbReference type="InterPro" id="IPR039778">
    <property type="entry name" value="PDCD4"/>
</dbReference>
<reference evidence="8" key="1">
    <citation type="submission" date="2020-10" db="EMBL/GenBank/DDBJ databases">
        <authorList>
            <person name="Han B."/>
            <person name="Lu T."/>
            <person name="Zhao Q."/>
            <person name="Huang X."/>
            <person name="Zhao Y."/>
        </authorList>
    </citation>
    <scope>NUCLEOTIDE SEQUENCE</scope>
</reference>
<dbReference type="Gene3D" id="1.25.40.180">
    <property type="match status" value="3"/>
</dbReference>
<name>A0A811R1P7_9POAL</name>
<dbReference type="PANTHER" id="PTHR12626">
    <property type="entry name" value="PROGRAMMED CELL DEATH 4"/>
    <property type="match status" value="1"/>
</dbReference>
<keyword evidence="3" id="KW-0963">Cytoplasm</keyword>
<feature type="domain" description="MI" evidence="7">
    <location>
        <begin position="119"/>
        <end position="214"/>
    </location>
</feature>